<dbReference type="PANTHER" id="PTHR48100:SF1">
    <property type="entry name" value="HISTIDINE PHOSPHATASE FAMILY PROTEIN-RELATED"/>
    <property type="match status" value="1"/>
</dbReference>
<dbReference type="GeneID" id="42777089"/>
<evidence type="ECO:0000256" key="4">
    <source>
        <dbReference type="PIRSR" id="PIRSR613078-2"/>
    </source>
</evidence>
<gene>
    <name evidence="5" type="ORF">CP373A1_14595</name>
</gene>
<dbReference type="SMART" id="SM00855">
    <property type="entry name" value="PGAM"/>
    <property type="match status" value="1"/>
</dbReference>
<evidence type="ECO:0000256" key="1">
    <source>
        <dbReference type="ARBA" id="ARBA00023152"/>
    </source>
</evidence>
<feature type="active site" description="Proton donor/acceptor" evidence="3">
    <location>
        <position position="82"/>
    </location>
</feature>
<feature type="binding site" evidence="4">
    <location>
        <position position="58"/>
    </location>
    <ligand>
        <name>substrate</name>
    </ligand>
</feature>
<dbReference type="Gene3D" id="3.40.50.1240">
    <property type="entry name" value="Phosphoglycerate mutase-like"/>
    <property type="match status" value="1"/>
</dbReference>
<dbReference type="GO" id="GO:0016791">
    <property type="term" value="F:phosphatase activity"/>
    <property type="evidence" value="ECO:0007669"/>
    <property type="project" value="TreeGrafter"/>
</dbReference>
<dbReference type="Pfam" id="PF00300">
    <property type="entry name" value="His_Phos_1"/>
    <property type="match status" value="1"/>
</dbReference>
<protein>
    <submittedName>
        <fullName evidence="5">Phosphoglycerate mutase</fullName>
    </submittedName>
</protein>
<dbReference type="eggNOG" id="COG0406">
    <property type="taxonomic scope" value="Bacteria"/>
</dbReference>
<dbReference type="SUPFAM" id="SSF53254">
    <property type="entry name" value="Phosphoglycerate mutase-like"/>
    <property type="match status" value="1"/>
</dbReference>
<reference evidence="5 6" key="1">
    <citation type="submission" date="2016-06" db="EMBL/GenBank/DDBJ databases">
        <authorList>
            <person name="Kjaerup R.B."/>
            <person name="Dalgaard T.S."/>
            <person name="Juul-Madsen H.R."/>
        </authorList>
    </citation>
    <scope>NUCLEOTIDE SEQUENCE [LARGE SCALE GENOMIC DNA]</scope>
    <source>
        <strain evidence="5 6">373-A1</strain>
    </source>
</reference>
<evidence type="ECO:0000313" key="5">
    <source>
        <dbReference type="EMBL" id="OBY09693.1"/>
    </source>
</evidence>
<accession>A0A1B8RLR4</accession>
<dbReference type="InterPro" id="IPR050275">
    <property type="entry name" value="PGM_Phosphatase"/>
</dbReference>
<dbReference type="PROSITE" id="PS00175">
    <property type="entry name" value="PG_MUTASE"/>
    <property type="match status" value="1"/>
</dbReference>
<dbReference type="InterPro" id="IPR001345">
    <property type="entry name" value="PG/BPGM_mutase_AS"/>
</dbReference>
<keyword evidence="1" id="KW-0324">Glycolysis</keyword>
<keyword evidence="6" id="KW-1185">Reference proteome</keyword>
<dbReference type="PANTHER" id="PTHR48100">
    <property type="entry name" value="BROAD-SPECIFICITY PHOSPHATASE YOR283W-RELATED"/>
    <property type="match status" value="1"/>
</dbReference>
<dbReference type="GO" id="GO:0005737">
    <property type="term" value="C:cytoplasm"/>
    <property type="evidence" value="ECO:0007669"/>
    <property type="project" value="TreeGrafter"/>
</dbReference>
<organism evidence="5 6">
    <name type="scientific">Clostridium paraputrificum</name>
    <dbReference type="NCBI Taxonomy" id="29363"/>
    <lineage>
        <taxon>Bacteria</taxon>
        <taxon>Bacillati</taxon>
        <taxon>Bacillota</taxon>
        <taxon>Clostridia</taxon>
        <taxon>Eubacteriales</taxon>
        <taxon>Clostridiaceae</taxon>
        <taxon>Clostridium</taxon>
    </lineage>
</organism>
<dbReference type="OrthoDB" id="9781415at2"/>
<dbReference type="Proteomes" id="UP000092714">
    <property type="component" value="Unassembled WGS sequence"/>
</dbReference>
<dbReference type="InterPro" id="IPR029033">
    <property type="entry name" value="His_PPase_superfam"/>
</dbReference>
<evidence type="ECO:0000256" key="2">
    <source>
        <dbReference type="ARBA" id="ARBA00023235"/>
    </source>
</evidence>
<dbReference type="EMBL" id="MAPZ01000027">
    <property type="protein sequence ID" value="OBY09693.1"/>
    <property type="molecule type" value="Genomic_DNA"/>
</dbReference>
<dbReference type="InterPro" id="IPR013078">
    <property type="entry name" value="His_Pase_superF_clade-1"/>
</dbReference>
<dbReference type="RefSeq" id="WP_027099244.1">
    <property type="nucleotide sequence ID" value="NZ_JADNCW010000023.1"/>
</dbReference>
<keyword evidence="2" id="KW-0413">Isomerase</keyword>
<comment type="caution">
    <text evidence="5">The sequence shown here is derived from an EMBL/GenBank/DDBJ whole genome shotgun (WGS) entry which is preliminary data.</text>
</comment>
<sequence>MITVYLTRHGQTVWNLDKRLQGSGNSDLTDHGVEQAEQLKKRVDGLKLDVIYTSPLERARKTANIIRGNRNIEIIEVDAFKEISFGEYEGHTEEELLKVGRGKEIKEIFNGNMDIKAPGGESLINLYDRVGEALENILKNSINKKILIVAHGMTLKAVMNYFNKGNGFYKEIMGQASLTKINCYKDEFQFEYINDTSHINKKINSGW</sequence>
<dbReference type="AlphaFoldDB" id="A0A1B8RLR4"/>
<evidence type="ECO:0000313" key="6">
    <source>
        <dbReference type="Proteomes" id="UP000092714"/>
    </source>
</evidence>
<feature type="binding site" evidence="4">
    <location>
        <begin position="8"/>
        <end position="15"/>
    </location>
    <ligand>
        <name>substrate</name>
    </ligand>
</feature>
<proteinExistence type="predicted"/>
<name>A0A1B8RLR4_9CLOT</name>
<feature type="active site" description="Tele-phosphohistidine intermediate" evidence="3">
    <location>
        <position position="9"/>
    </location>
</feature>
<evidence type="ECO:0000256" key="3">
    <source>
        <dbReference type="PIRSR" id="PIRSR613078-1"/>
    </source>
</evidence>
<dbReference type="CDD" id="cd07067">
    <property type="entry name" value="HP_PGM_like"/>
    <property type="match status" value="1"/>
</dbReference>